<accession>A0ABV9QFP1</accession>
<gene>
    <name evidence="1" type="ORF">ACFO6X_14220</name>
</gene>
<evidence type="ECO:0000313" key="1">
    <source>
        <dbReference type="EMBL" id="MFC4790136.1"/>
    </source>
</evidence>
<organism evidence="1 2">
    <name type="scientific">Giesbergeria sinuosa</name>
    <dbReference type="NCBI Taxonomy" id="80883"/>
    <lineage>
        <taxon>Bacteria</taxon>
        <taxon>Pseudomonadati</taxon>
        <taxon>Pseudomonadota</taxon>
        <taxon>Betaproteobacteria</taxon>
        <taxon>Burkholderiales</taxon>
        <taxon>Comamonadaceae</taxon>
        <taxon>Giesbergeria</taxon>
    </lineage>
</organism>
<proteinExistence type="predicted"/>
<evidence type="ECO:0000313" key="2">
    <source>
        <dbReference type="Proteomes" id="UP001596001"/>
    </source>
</evidence>
<keyword evidence="2" id="KW-1185">Reference proteome</keyword>
<dbReference type="Proteomes" id="UP001596001">
    <property type="component" value="Unassembled WGS sequence"/>
</dbReference>
<protein>
    <submittedName>
        <fullName evidence="1">Uncharacterized protein</fullName>
    </submittedName>
</protein>
<dbReference type="RefSeq" id="WP_382434268.1">
    <property type="nucleotide sequence ID" value="NZ_JBHSHJ010000014.1"/>
</dbReference>
<name>A0ABV9QFP1_9BURK</name>
<reference evidence="2" key="1">
    <citation type="journal article" date="2019" name="Int. J. Syst. Evol. Microbiol.">
        <title>The Global Catalogue of Microorganisms (GCM) 10K type strain sequencing project: providing services to taxonomists for standard genome sequencing and annotation.</title>
        <authorList>
            <consortium name="The Broad Institute Genomics Platform"/>
            <consortium name="The Broad Institute Genome Sequencing Center for Infectious Disease"/>
            <person name="Wu L."/>
            <person name="Ma J."/>
        </authorList>
    </citation>
    <scope>NUCLEOTIDE SEQUENCE [LARGE SCALE GENOMIC DNA]</scope>
    <source>
        <strain evidence="2">CCUG 49452</strain>
    </source>
</reference>
<comment type="caution">
    <text evidence="1">The sequence shown here is derived from an EMBL/GenBank/DDBJ whole genome shotgun (WGS) entry which is preliminary data.</text>
</comment>
<dbReference type="EMBL" id="JBHSHJ010000014">
    <property type="protein sequence ID" value="MFC4790136.1"/>
    <property type="molecule type" value="Genomic_DNA"/>
</dbReference>
<sequence>MPQSTVFDQAFVLFENGQSTCIRYDAVRTFHMDGNFAMLAVAFVGLQGALQRLAVATHGHMSRHAVQVVTGHPGTGVRDAFEYITRAVTRSAYVLDKAQPYARLNPHADFSYSWIVVAGPCSVLCQVRDGVLPERFYELFGLARSGGLDEHTRQEFDALKCDIEARVLALAPEDVLDFMECPAP</sequence>